<keyword evidence="5 7" id="KW-1133">Transmembrane helix</keyword>
<keyword evidence="2 7" id="KW-0813">Transport</keyword>
<feature type="transmembrane region" description="Helical" evidence="7">
    <location>
        <begin position="271"/>
        <end position="293"/>
    </location>
</feature>
<feature type="transmembrane region" description="Helical" evidence="7">
    <location>
        <begin position="16"/>
        <end position="38"/>
    </location>
</feature>
<organism evidence="9 10">
    <name type="scientific">[Clostridium] fimetarium</name>
    <dbReference type="NCBI Taxonomy" id="99656"/>
    <lineage>
        <taxon>Bacteria</taxon>
        <taxon>Bacillati</taxon>
        <taxon>Bacillota</taxon>
        <taxon>Clostridia</taxon>
        <taxon>Lachnospirales</taxon>
        <taxon>Lachnospiraceae</taxon>
    </lineage>
</organism>
<accession>A0A1I0PY37</accession>
<evidence type="ECO:0000259" key="8">
    <source>
        <dbReference type="PROSITE" id="PS50928"/>
    </source>
</evidence>
<evidence type="ECO:0000256" key="4">
    <source>
        <dbReference type="ARBA" id="ARBA00022692"/>
    </source>
</evidence>
<dbReference type="STRING" id="99656.SAMN05421659_106130"/>
<sequence length="305" mass="34278">MKQMETAKKKINFDKIFPFLLISPTVILILCFMGYPIIKVFYLSMQNYNLKNIFANGYVGFDNFVKLFTKDELFWSSAVITLKWVVSQVGIQLVLGMIVALILNQKFKGRGAARAVALVPWAVSGVLVTMLWTLMYDQSSGLINDLLMKTGIIHEKVAWLSNSKTFFPAVVVAELWRGVPFFAINILAALQSIPEDIYESSSIDGCGKIKTFIYITLPFLKESIIFATLLRGIWEFNSIDMIFTLTNGGPMNQTTTLPIYMMKTAIIKGNYGYGSAIGVVTFLFLLIFAVLYIKLSHYGGEKNEL</sequence>
<dbReference type="GO" id="GO:0055085">
    <property type="term" value="P:transmembrane transport"/>
    <property type="evidence" value="ECO:0007669"/>
    <property type="project" value="InterPro"/>
</dbReference>
<feature type="transmembrane region" description="Helical" evidence="7">
    <location>
        <begin position="115"/>
        <end position="135"/>
    </location>
</feature>
<feature type="transmembrane region" description="Helical" evidence="7">
    <location>
        <begin position="211"/>
        <end position="234"/>
    </location>
</feature>
<protein>
    <submittedName>
        <fullName evidence="9">Multiple sugar transport system permease protein</fullName>
    </submittedName>
</protein>
<evidence type="ECO:0000256" key="7">
    <source>
        <dbReference type="RuleBase" id="RU363032"/>
    </source>
</evidence>
<evidence type="ECO:0000256" key="6">
    <source>
        <dbReference type="ARBA" id="ARBA00023136"/>
    </source>
</evidence>
<keyword evidence="10" id="KW-1185">Reference proteome</keyword>
<dbReference type="GO" id="GO:0005886">
    <property type="term" value="C:plasma membrane"/>
    <property type="evidence" value="ECO:0007669"/>
    <property type="project" value="UniProtKB-SubCell"/>
</dbReference>
<evidence type="ECO:0000256" key="2">
    <source>
        <dbReference type="ARBA" id="ARBA00022448"/>
    </source>
</evidence>
<dbReference type="PROSITE" id="PS50928">
    <property type="entry name" value="ABC_TM1"/>
    <property type="match status" value="1"/>
</dbReference>
<gene>
    <name evidence="9" type="ORF">SAMN05421659_106130</name>
</gene>
<evidence type="ECO:0000313" key="9">
    <source>
        <dbReference type="EMBL" id="SEW19539.1"/>
    </source>
</evidence>
<reference evidence="9 10" key="1">
    <citation type="submission" date="2016-10" db="EMBL/GenBank/DDBJ databases">
        <authorList>
            <person name="de Groot N.N."/>
        </authorList>
    </citation>
    <scope>NUCLEOTIDE SEQUENCE [LARGE SCALE GENOMIC DNA]</scope>
    <source>
        <strain evidence="9 10">DSM 9179</strain>
    </source>
</reference>
<evidence type="ECO:0000256" key="1">
    <source>
        <dbReference type="ARBA" id="ARBA00004651"/>
    </source>
</evidence>
<feature type="transmembrane region" description="Helical" evidence="7">
    <location>
        <begin position="84"/>
        <end position="103"/>
    </location>
</feature>
<keyword evidence="3" id="KW-1003">Cell membrane</keyword>
<dbReference type="RefSeq" id="WP_092453283.1">
    <property type="nucleotide sequence ID" value="NZ_FOJI01000006.1"/>
</dbReference>
<dbReference type="PANTHER" id="PTHR43005">
    <property type="entry name" value="BLR7065 PROTEIN"/>
    <property type="match status" value="1"/>
</dbReference>
<comment type="subcellular location">
    <subcellularLocation>
        <location evidence="1 7">Cell membrane</location>
        <topology evidence="1 7">Multi-pass membrane protein</topology>
    </subcellularLocation>
</comment>
<dbReference type="SUPFAM" id="SSF161098">
    <property type="entry name" value="MetI-like"/>
    <property type="match status" value="1"/>
</dbReference>
<dbReference type="PANTHER" id="PTHR43005:SF2">
    <property type="entry name" value="INTEGRAL MEMBRANE SUGAR TRANSPORT PROTEIN"/>
    <property type="match status" value="1"/>
</dbReference>
<name>A0A1I0PY37_9FIRM</name>
<comment type="similarity">
    <text evidence="7">Belongs to the binding-protein-dependent transport system permease family.</text>
</comment>
<evidence type="ECO:0000256" key="3">
    <source>
        <dbReference type="ARBA" id="ARBA00022475"/>
    </source>
</evidence>
<dbReference type="AlphaFoldDB" id="A0A1I0PY37"/>
<proteinExistence type="inferred from homology"/>
<dbReference type="InterPro" id="IPR035906">
    <property type="entry name" value="MetI-like_sf"/>
</dbReference>
<dbReference type="CDD" id="cd06261">
    <property type="entry name" value="TM_PBP2"/>
    <property type="match status" value="1"/>
</dbReference>
<keyword evidence="4 7" id="KW-0812">Transmembrane</keyword>
<feature type="domain" description="ABC transmembrane type-1" evidence="8">
    <location>
        <begin position="78"/>
        <end position="292"/>
    </location>
</feature>
<evidence type="ECO:0000313" key="10">
    <source>
        <dbReference type="Proteomes" id="UP000199701"/>
    </source>
</evidence>
<dbReference type="Proteomes" id="UP000199701">
    <property type="component" value="Unassembled WGS sequence"/>
</dbReference>
<dbReference type="EMBL" id="FOJI01000006">
    <property type="protein sequence ID" value="SEW19539.1"/>
    <property type="molecule type" value="Genomic_DNA"/>
</dbReference>
<dbReference type="OrthoDB" id="9761387at2"/>
<dbReference type="Pfam" id="PF00528">
    <property type="entry name" value="BPD_transp_1"/>
    <property type="match status" value="1"/>
</dbReference>
<keyword evidence="6 7" id="KW-0472">Membrane</keyword>
<dbReference type="Gene3D" id="1.10.3720.10">
    <property type="entry name" value="MetI-like"/>
    <property type="match status" value="1"/>
</dbReference>
<dbReference type="InterPro" id="IPR000515">
    <property type="entry name" value="MetI-like"/>
</dbReference>
<keyword evidence="9" id="KW-0762">Sugar transport</keyword>
<evidence type="ECO:0000256" key="5">
    <source>
        <dbReference type="ARBA" id="ARBA00022989"/>
    </source>
</evidence>